<feature type="coiled-coil region" evidence="1">
    <location>
        <begin position="41"/>
        <end position="68"/>
    </location>
</feature>
<dbReference type="Proteomes" id="UP000017836">
    <property type="component" value="Unassembled WGS sequence"/>
</dbReference>
<organism evidence="2 3">
    <name type="scientific">Amborella trichopoda</name>
    <dbReference type="NCBI Taxonomy" id="13333"/>
    <lineage>
        <taxon>Eukaryota</taxon>
        <taxon>Viridiplantae</taxon>
        <taxon>Streptophyta</taxon>
        <taxon>Embryophyta</taxon>
        <taxon>Tracheophyta</taxon>
        <taxon>Spermatophyta</taxon>
        <taxon>Magnoliopsida</taxon>
        <taxon>Amborellales</taxon>
        <taxon>Amborellaceae</taxon>
        <taxon>Amborella</taxon>
    </lineage>
</organism>
<dbReference type="HOGENOM" id="CLU_2309824_0_0_1"/>
<dbReference type="Gramene" id="ERM95707">
    <property type="protein sequence ID" value="ERM95707"/>
    <property type="gene ID" value="AMTR_s00023p00228380"/>
</dbReference>
<accession>W1NIX6</accession>
<keyword evidence="3" id="KW-1185">Reference proteome</keyword>
<keyword evidence="1" id="KW-0175">Coiled coil</keyword>
<protein>
    <submittedName>
        <fullName evidence="2">Uncharacterized protein</fullName>
    </submittedName>
</protein>
<evidence type="ECO:0000256" key="1">
    <source>
        <dbReference type="SAM" id="Coils"/>
    </source>
</evidence>
<dbReference type="EMBL" id="KI397474">
    <property type="protein sequence ID" value="ERM95707.1"/>
    <property type="molecule type" value="Genomic_DNA"/>
</dbReference>
<proteinExistence type="predicted"/>
<reference evidence="3" key="1">
    <citation type="journal article" date="2013" name="Science">
        <title>The Amborella genome and the evolution of flowering plants.</title>
        <authorList>
            <consortium name="Amborella Genome Project"/>
        </authorList>
    </citation>
    <scope>NUCLEOTIDE SEQUENCE [LARGE SCALE GENOMIC DNA]</scope>
</reference>
<name>W1NIX6_AMBTC</name>
<gene>
    <name evidence="2" type="ORF">AMTR_s00023p00228380</name>
</gene>
<evidence type="ECO:0000313" key="3">
    <source>
        <dbReference type="Proteomes" id="UP000017836"/>
    </source>
</evidence>
<dbReference type="AlphaFoldDB" id="W1NIX6"/>
<evidence type="ECO:0000313" key="2">
    <source>
        <dbReference type="EMBL" id="ERM95707.1"/>
    </source>
</evidence>
<sequence>MEIPANDRHPSWVQKAEDIIQKTKVSILRFDRYLADLIRLWEEFERLNRRLDEDYERLSRRLNALSVRLDKNDVEVQTVVRGAEVLEDSVEELRSSLYQY</sequence>